<accession>A0A8H7Q8X8</accession>
<gene>
    <name evidence="6" type="ORF">INT44_005064</name>
</gene>
<organism evidence="6 7">
    <name type="scientific">Umbelopsis vinacea</name>
    <dbReference type="NCBI Taxonomy" id="44442"/>
    <lineage>
        <taxon>Eukaryota</taxon>
        <taxon>Fungi</taxon>
        <taxon>Fungi incertae sedis</taxon>
        <taxon>Mucoromycota</taxon>
        <taxon>Mucoromycotina</taxon>
        <taxon>Umbelopsidomycetes</taxon>
        <taxon>Umbelopsidales</taxon>
        <taxon>Umbelopsidaceae</taxon>
        <taxon>Umbelopsis</taxon>
    </lineage>
</organism>
<dbReference type="AlphaFoldDB" id="A0A8H7Q8X8"/>
<dbReference type="GO" id="GO:0016020">
    <property type="term" value="C:membrane"/>
    <property type="evidence" value="ECO:0007669"/>
    <property type="project" value="UniProtKB-SubCell"/>
</dbReference>
<keyword evidence="3 5" id="KW-1133">Transmembrane helix</keyword>
<dbReference type="GO" id="GO:0016236">
    <property type="term" value="P:macroautophagy"/>
    <property type="evidence" value="ECO:0007669"/>
    <property type="project" value="TreeGrafter"/>
</dbReference>
<evidence type="ECO:0000256" key="4">
    <source>
        <dbReference type="ARBA" id="ARBA00023136"/>
    </source>
</evidence>
<comment type="caution">
    <text evidence="6">The sequence shown here is derived from an EMBL/GenBank/DDBJ whole genome shotgun (WGS) entry which is preliminary data.</text>
</comment>
<evidence type="ECO:0000256" key="3">
    <source>
        <dbReference type="ARBA" id="ARBA00022989"/>
    </source>
</evidence>
<comment type="subcellular location">
    <subcellularLocation>
        <location evidence="1">Membrane</location>
        <topology evidence="1">Multi-pass membrane protein</topology>
    </subcellularLocation>
</comment>
<dbReference type="InterPro" id="IPR059112">
    <property type="entry name" value="CysZ/EI24"/>
</dbReference>
<dbReference type="EMBL" id="JAEPRA010000003">
    <property type="protein sequence ID" value="KAG2187378.1"/>
    <property type="molecule type" value="Genomic_DNA"/>
</dbReference>
<dbReference type="OrthoDB" id="266518at2759"/>
<feature type="transmembrane region" description="Helical" evidence="5">
    <location>
        <begin position="131"/>
        <end position="151"/>
    </location>
</feature>
<feature type="transmembrane region" description="Helical" evidence="5">
    <location>
        <begin position="196"/>
        <end position="214"/>
    </location>
</feature>
<feature type="transmembrane region" description="Helical" evidence="5">
    <location>
        <begin position="34"/>
        <end position="57"/>
    </location>
</feature>
<keyword evidence="2 5" id="KW-0812">Transmembrane</keyword>
<dbReference type="PANTHER" id="PTHR21389:SF0">
    <property type="entry name" value="ETOPOSIDE-INDUCED PROTEIN 2.4 HOMOLOG"/>
    <property type="match status" value="1"/>
</dbReference>
<evidence type="ECO:0000313" key="6">
    <source>
        <dbReference type="EMBL" id="KAG2187378.1"/>
    </source>
</evidence>
<feature type="transmembrane region" description="Helical" evidence="5">
    <location>
        <begin position="220"/>
        <end position="239"/>
    </location>
</feature>
<dbReference type="GO" id="GO:0005783">
    <property type="term" value="C:endoplasmic reticulum"/>
    <property type="evidence" value="ECO:0007669"/>
    <property type="project" value="TreeGrafter"/>
</dbReference>
<sequence>MRKLIYMDKDRSRNMSEKCLTIYPPSRSSTLRRVAIEAFVLNGIVFLGSVLFLETFYNHPHNHFLGCPYRILGGYPVYFVCIALNGRFNKRIADHTYQIQLNQGTGKSHDTNAAQSAAQTQATSSSPVQNVAYAIYQMLFYGSCAVFITLLQMIPHIGTTISFIVSCWFISYYCFEFKWVNLGLTMDQRMSSLERHWAFFLGFGIPLTTLTFFLSSLRAAAVYAIFFPSFVIMATTAVVQPPLSARPHSIPSGGSNGLKDLELPDRLPIFTGVKKLNELLISLIRSFGGVRGDSLLLDKKKEAFGKLV</sequence>
<feature type="transmembrane region" description="Helical" evidence="5">
    <location>
        <begin position="157"/>
        <end position="175"/>
    </location>
</feature>
<feature type="transmembrane region" description="Helical" evidence="5">
    <location>
        <begin position="69"/>
        <end position="88"/>
    </location>
</feature>
<evidence type="ECO:0000256" key="2">
    <source>
        <dbReference type="ARBA" id="ARBA00022692"/>
    </source>
</evidence>
<proteinExistence type="predicted"/>
<dbReference type="PANTHER" id="PTHR21389">
    <property type="entry name" value="P53 INDUCED PROTEIN"/>
    <property type="match status" value="1"/>
</dbReference>
<evidence type="ECO:0000313" key="7">
    <source>
        <dbReference type="Proteomes" id="UP000612746"/>
    </source>
</evidence>
<reference evidence="6" key="1">
    <citation type="submission" date="2020-12" db="EMBL/GenBank/DDBJ databases">
        <title>Metabolic potential, ecology and presence of endohyphal bacteria is reflected in genomic diversity of Mucoromycotina.</title>
        <authorList>
            <person name="Muszewska A."/>
            <person name="Okrasinska A."/>
            <person name="Steczkiewicz K."/>
            <person name="Drgas O."/>
            <person name="Orlowska M."/>
            <person name="Perlinska-Lenart U."/>
            <person name="Aleksandrzak-Piekarczyk T."/>
            <person name="Szatraj K."/>
            <person name="Zielenkiewicz U."/>
            <person name="Pilsyk S."/>
            <person name="Malc E."/>
            <person name="Mieczkowski P."/>
            <person name="Kruszewska J.S."/>
            <person name="Biernat P."/>
            <person name="Pawlowska J."/>
        </authorList>
    </citation>
    <scope>NUCLEOTIDE SEQUENCE</scope>
    <source>
        <strain evidence="6">WA0000051536</strain>
    </source>
</reference>
<evidence type="ECO:0000256" key="1">
    <source>
        <dbReference type="ARBA" id="ARBA00004141"/>
    </source>
</evidence>
<name>A0A8H7Q8X8_9FUNG</name>
<dbReference type="Pfam" id="PF07264">
    <property type="entry name" value="EI24"/>
    <property type="match status" value="1"/>
</dbReference>
<keyword evidence="4 5" id="KW-0472">Membrane</keyword>
<protein>
    <submittedName>
        <fullName evidence="6">Uncharacterized protein</fullName>
    </submittedName>
</protein>
<keyword evidence="7" id="KW-1185">Reference proteome</keyword>
<dbReference type="Proteomes" id="UP000612746">
    <property type="component" value="Unassembled WGS sequence"/>
</dbReference>
<evidence type="ECO:0000256" key="5">
    <source>
        <dbReference type="SAM" id="Phobius"/>
    </source>
</evidence>